<feature type="transmembrane region" description="Helical" evidence="2">
    <location>
        <begin position="40"/>
        <end position="62"/>
    </location>
</feature>
<keyword evidence="2" id="KW-1133">Transmembrane helix</keyword>
<dbReference type="Proteomes" id="UP001174908">
    <property type="component" value="Unassembled WGS sequence"/>
</dbReference>
<keyword evidence="2" id="KW-0812">Transmembrane</keyword>
<proteinExistence type="predicted"/>
<feature type="region of interest" description="Disordered" evidence="1">
    <location>
        <begin position="1"/>
        <end position="35"/>
    </location>
</feature>
<evidence type="ECO:0000256" key="1">
    <source>
        <dbReference type="SAM" id="MobiDB-lite"/>
    </source>
</evidence>
<dbReference type="RefSeq" id="WP_286658016.1">
    <property type="nucleotide sequence ID" value="NZ_JASZYV010000001.1"/>
</dbReference>
<name>A0ABT7N4L5_9BURK</name>
<keyword evidence="2" id="KW-0472">Membrane</keyword>
<evidence type="ECO:0000313" key="4">
    <source>
        <dbReference type="Proteomes" id="UP001174908"/>
    </source>
</evidence>
<evidence type="ECO:0000313" key="3">
    <source>
        <dbReference type="EMBL" id="MDM0042883.1"/>
    </source>
</evidence>
<accession>A0ABT7N4L5</accession>
<organism evidence="3 4">
    <name type="scientific">Variovorax dokdonensis</name>
    <dbReference type="NCBI Taxonomy" id="344883"/>
    <lineage>
        <taxon>Bacteria</taxon>
        <taxon>Pseudomonadati</taxon>
        <taxon>Pseudomonadota</taxon>
        <taxon>Betaproteobacteria</taxon>
        <taxon>Burkholderiales</taxon>
        <taxon>Comamonadaceae</taxon>
        <taxon>Variovorax</taxon>
    </lineage>
</organism>
<sequence length="163" mass="17614">MIEGSPEPSMLFASAPTISRSRPASRNRAPWRSGGHARSAGARSLLAALAFAVWFAAMLGMVHRTLHVPEAHYVAEPAYVTAKAQGPSKQSSRHAFGLFALFGHHTVSDCNLYDQFTGWHAPMSVPQVLLPIVLPAATFVWLEGEAVARWVALFDARGPPSAR</sequence>
<keyword evidence="4" id="KW-1185">Reference proteome</keyword>
<evidence type="ECO:0000256" key="2">
    <source>
        <dbReference type="SAM" id="Phobius"/>
    </source>
</evidence>
<comment type="caution">
    <text evidence="3">The sequence shown here is derived from an EMBL/GenBank/DDBJ whole genome shotgun (WGS) entry which is preliminary data.</text>
</comment>
<dbReference type="EMBL" id="JASZYV010000001">
    <property type="protein sequence ID" value="MDM0042883.1"/>
    <property type="molecule type" value="Genomic_DNA"/>
</dbReference>
<reference evidence="3" key="1">
    <citation type="submission" date="2023-06" db="EMBL/GenBank/DDBJ databases">
        <authorList>
            <person name="Jiang Y."/>
            <person name="Liu Q."/>
        </authorList>
    </citation>
    <scope>NUCLEOTIDE SEQUENCE</scope>
    <source>
        <strain evidence="3">CGMCC 1.12089</strain>
    </source>
</reference>
<protein>
    <submittedName>
        <fullName evidence="3">Uncharacterized protein</fullName>
    </submittedName>
</protein>
<feature type="compositionally biased region" description="Low complexity" evidence="1">
    <location>
        <begin position="19"/>
        <end position="35"/>
    </location>
</feature>
<gene>
    <name evidence="3" type="ORF">QTH91_00175</name>
</gene>